<dbReference type="EMBL" id="JBDFQZ010000006">
    <property type="protein sequence ID" value="KAK9716222.1"/>
    <property type="molecule type" value="Genomic_DNA"/>
</dbReference>
<evidence type="ECO:0000256" key="1">
    <source>
        <dbReference type="SAM" id="MobiDB-lite"/>
    </source>
</evidence>
<evidence type="ECO:0000313" key="3">
    <source>
        <dbReference type="Proteomes" id="UP001443914"/>
    </source>
</evidence>
<comment type="caution">
    <text evidence="2">The sequence shown here is derived from an EMBL/GenBank/DDBJ whole genome shotgun (WGS) entry which is preliminary data.</text>
</comment>
<name>A0AAW1KEA1_SAPOF</name>
<keyword evidence="3" id="KW-1185">Reference proteome</keyword>
<sequence length="161" mass="18052">MGFFRKFAGFLGFGSHNEAHETRDEDDDHNNNNNFSNSDDIRRNRMNVDPIPAGPRKGFGVPVQIPVSVGPNLVPCNGDGGVQGLRWYAAHLRIDEDGDVADEFLFEVSQETSSVPQDQANPTPKFQAKRNARRAKIKQQVFTPDGKLQHCVDYQGQLQWV</sequence>
<protein>
    <submittedName>
        <fullName evidence="2">Uncharacterized protein</fullName>
    </submittedName>
</protein>
<proteinExistence type="predicted"/>
<dbReference type="PANTHER" id="PTHR35750">
    <property type="entry name" value="PHOSPHOLIPID HYDROPEROXIDE GLUTATHIONE PEROXIDASE"/>
    <property type="match status" value="1"/>
</dbReference>
<dbReference type="Proteomes" id="UP001443914">
    <property type="component" value="Unassembled WGS sequence"/>
</dbReference>
<dbReference type="AlphaFoldDB" id="A0AAW1KEA1"/>
<gene>
    <name evidence="2" type="ORF">RND81_06G219200</name>
</gene>
<accession>A0AAW1KEA1</accession>
<evidence type="ECO:0000313" key="2">
    <source>
        <dbReference type="EMBL" id="KAK9716222.1"/>
    </source>
</evidence>
<feature type="region of interest" description="Disordered" evidence="1">
    <location>
        <begin position="19"/>
        <end position="55"/>
    </location>
</feature>
<organism evidence="2 3">
    <name type="scientific">Saponaria officinalis</name>
    <name type="common">Common soapwort</name>
    <name type="synonym">Lychnis saponaria</name>
    <dbReference type="NCBI Taxonomy" id="3572"/>
    <lineage>
        <taxon>Eukaryota</taxon>
        <taxon>Viridiplantae</taxon>
        <taxon>Streptophyta</taxon>
        <taxon>Embryophyta</taxon>
        <taxon>Tracheophyta</taxon>
        <taxon>Spermatophyta</taxon>
        <taxon>Magnoliopsida</taxon>
        <taxon>eudicotyledons</taxon>
        <taxon>Gunneridae</taxon>
        <taxon>Pentapetalae</taxon>
        <taxon>Caryophyllales</taxon>
        <taxon>Caryophyllaceae</taxon>
        <taxon>Caryophylleae</taxon>
        <taxon>Saponaria</taxon>
    </lineage>
</organism>
<dbReference type="PANTHER" id="PTHR35750:SF1">
    <property type="entry name" value="PHOSPHOLIPID HYDROPEROXIDE GLUTATHIONE PEROXIDASE"/>
    <property type="match status" value="1"/>
</dbReference>
<reference evidence="2" key="1">
    <citation type="submission" date="2024-03" db="EMBL/GenBank/DDBJ databases">
        <title>WGS assembly of Saponaria officinalis var. Norfolk2.</title>
        <authorList>
            <person name="Jenkins J."/>
            <person name="Shu S."/>
            <person name="Grimwood J."/>
            <person name="Barry K."/>
            <person name="Goodstein D."/>
            <person name="Schmutz J."/>
            <person name="Leebens-Mack J."/>
            <person name="Osbourn A."/>
        </authorList>
    </citation>
    <scope>NUCLEOTIDE SEQUENCE [LARGE SCALE GENOMIC DNA]</scope>
    <source>
        <strain evidence="2">JIC</strain>
    </source>
</reference>